<proteinExistence type="predicted"/>
<name>A0A494ZWT3_9BACI</name>
<dbReference type="RefSeq" id="WP_121205919.1">
    <property type="nucleotide sequence ID" value="NZ_RBZP01000024.1"/>
</dbReference>
<comment type="caution">
    <text evidence="1">The sequence shown here is derived from an EMBL/GenBank/DDBJ whole genome shotgun (WGS) entry which is preliminary data.</text>
</comment>
<accession>A0A494ZWT3</accession>
<reference evidence="1 2" key="1">
    <citation type="journal article" date="2016" name="Int. J. Syst. Evol. Microbiol.">
        <title>Oceanobacillus halophilus sp. nov., a novel moderately halophilic bacterium from a hypersaline lake.</title>
        <authorList>
            <person name="Amoozegar M.A."/>
            <person name="Bagheri M."/>
            <person name="Makhdoumi A."/>
            <person name="Nikou M.M."/>
            <person name="Fazeli S.A.S."/>
            <person name="Schumann P."/>
            <person name="Sproer C."/>
            <person name="Sanchez-Porro C."/>
            <person name="Ventosa A."/>
        </authorList>
    </citation>
    <scope>NUCLEOTIDE SEQUENCE [LARGE SCALE GENOMIC DNA]</scope>
    <source>
        <strain evidence="1 2">DSM 23996</strain>
    </source>
</reference>
<keyword evidence="2" id="KW-1185">Reference proteome</keyword>
<dbReference type="EMBL" id="RBZP01000024">
    <property type="protein sequence ID" value="RKQ29332.1"/>
    <property type="molecule type" value="Genomic_DNA"/>
</dbReference>
<dbReference type="Proteomes" id="UP000269301">
    <property type="component" value="Unassembled WGS sequence"/>
</dbReference>
<evidence type="ECO:0000313" key="2">
    <source>
        <dbReference type="Proteomes" id="UP000269301"/>
    </source>
</evidence>
<dbReference type="AlphaFoldDB" id="A0A494ZWT3"/>
<sequence length="428" mass="50588">MKRSEEELLEEISDFLVIYLKSGKLGINSFLKKTDLPISQMEQLLKIHFLLKEEVKQFVRELPRLIRRFKTSTTVKQETYHGQIKGQINWNKTMNDRHRMSARDKTIFSVNERNREYAIKENLVLLEVIQTLYAILFEEIDSTHLEKYTWFKEWSRLKSIVSNMLHKNIYLSRVRTEKGRVTDRMILDTLKHRNPLYRTAASILQQYRKLLSGEIDEQEVYTLLRETFVYPKEDVLFELYWVVKIIEENAQNAEFQLMDGRNNLVARWNDEKYLYQVYHDSTGSNQIKFNISTDEVREKEHPFITRQLNAMAEADRIAKGLFHQSFDTKTYWSGRPDILVEVYDKMTGALHKVVIGEVKHTTRVEYAITGLRELVDYMKLVKDKNGEYLEGQVEVQGMLFTGRVDGERDGVNDLGIDEGRDGVGWWVY</sequence>
<protein>
    <submittedName>
        <fullName evidence="1">Uncharacterized protein</fullName>
    </submittedName>
</protein>
<organism evidence="1 2">
    <name type="scientific">Oceanobacillus halophilus</name>
    <dbReference type="NCBI Taxonomy" id="930130"/>
    <lineage>
        <taxon>Bacteria</taxon>
        <taxon>Bacillati</taxon>
        <taxon>Bacillota</taxon>
        <taxon>Bacilli</taxon>
        <taxon>Bacillales</taxon>
        <taxon>Bacillaceae</taxon>
        <taxon>Oceanobacillus</taxon>
    </lineage>
</organism>
<gene>
    <name evidence="1" type="ORF">D8M06_17705</name>
</gene>
<dbReference type="OrthoDB" id="2804813at2"/>
<evidence type="ECO:0000313" key="1">
    <source>
        <dbReference type="EMBL" id="RKQ29332.1"/>
    </source>
</evidence>